<gene>
    <name evidence="2" type="ORF">MKP05_01685</name>
    <name evidence="3" type="ORF">MKP05_14535</name>
</gene>
<organism evidence="3 4">
    <name type="scientific">Halomonas flagellata</name>
    <dbReference type="NCBI Taxonomy" id="2920385"/>
    <lineage>
        <taxon>Bacteria</taxon>
        <taxon>Pseudomonadati</taxon>
        <taxon>Pseudomonadota</taxon>
        <taxon>Gammaproteobacteria</taxon>
        <taxon>Oceanospirillales</taxon>
        <taxon>Halomonadaceae</taxon>
        <taxon>Halomonas</taxon>
    </lineage>
</organism>
<dbReference type="Proteomes" id="UP001202117">
    <property type="component" value="Unassembled WGS sequence"/>
</dbReference>
<feature type="non-terminal residue" evidence="3">
    <location>
        <position position="1"/>
    </location>
</feature>
<protein>
    <submittedName>
        <fullName evidence="3">Transposase domain-containing protein</fullName>
    </submittedName>
</protein>
<dbReference type="Pfam" id="PF13817">
    <property type="entry name" value="DDE_Tnp_IS66_C"/>
    <property type="match status" value="1"/>
</dbReference>
<accession>A0ABS9RWU9</accession>
<dbReference type="RefSeq" id="WP_240566927.1">
    <property type="nucleotide sequence ID" value="NZ_JAKVPY010000002.1"/>
</dbReference>
<proteinExistence type="predicted"/>
<keyword evidence="4" id="KW-1185">Reference proteome</keyword>
<reference evidence="3 4" key="1">
    <citation type="submission" date="2022-02" db="EMBL/GenBank/DDBJ databases">
        <title>Halomonas fukangensis sp. nov., a halophilic bacterium isolated from a bulk soil of Kalidium foliatum at Fukang.</title>
        <authorList>
            <person name="Huang Y."/>
        </authorList>
    </citation>
    <scope>NUCLEOTIDE SEQUENCE [LARGE SCALE GENOMIC DNA]</scope>
    <source>
        <strain evidence="3 4">EGI 63088</strain>
    </source>
</reference>
<dbReference type="InterPro" id="IPR039552">
    <property type="entry name" value="IS66_C"/>
</dbReference>
<dbReference type="EMBL" id="JAKVPY010000002">
    <property type="protein sequence ID" value="MCH4561837.1"/>
    <property type="molecule type" value="Genomic_DNA"/>
</dbReference>
<evidence type="ECO:0000313" key="4">
    <source>
        <dbReference type="Proteomes" id="UP001202117"/>
    </source>
</evidence>
<dbReference type="EMBL" id="JAKVPY010000018">
    <property type="protein sequence ID" value="MCH4564327.1"/>
    <property type="molecule type" value="Genomic_DNA"/>
</dbReference>
<name>A0ABS9RWU9_9GAMM</name>
<evidence type="ECO:0000313" key="3">
    <source>
        <dbReference type="EMBL" id="MCH4564327.1"/>
    </source>
</evidence>
<evidence type="ECO:0000259" key="1">
    <source>
        <dbReference type="Pfam" id="PF13817"/>
    </source>
</evidence>
<comment type="caution">
    <text evidence="3">The sequence shown here is derived from an EMBL/GenBank/DDBJ whole genome shotgun (WGS) entry which is preliminary data.</text>
</comment>
<feature type="domain" description="Transposase IS66 C-terminal" evidence="1">
    <location>
        <begin position="1"/>
        <end position="24"/>
    </location>
</feature>
<sequence>AYLKNVLERLPTHKASQIHELLPHNWQHNA</sequence>
<evidence type="ECO:0000313" key="2">
    <source>
        <dbReference type="EMBL" id="MCH4561837.1"/>
    </source>
</evidence>